<accession>A0A1C1CHZ8</accession>
<dbReference type="VEuPathDB" id="FungiDB:CLCR_04260"/>
<organism evidence="2 3">
    <name type="scientific">Cladophialophora carrionii</name>
    <dbReference type="NCBI Taxonomy" id="86049"/>
    <lineage>
        <taxon>Eukaryota</taxon>
        <taxon>Fungi</taxon>
        <taxon>Dikarya</taxon>
        <taxon>Ascomycota</taxon>
        <taxon>Pezizomycotina</taxon>
        <taxon>Eurotiomycetes</taxon>
        <taxon>Chaetothyriomycetidae</taxon>
        <taxon>Chaetothyriales</taxon>
        <taxon>Herpotrichiellaceae</taxon>
        <taxon>Cladophialophora</taxon>
    </lineage>
</organism>
<dbReference type="Pfam" id="PF12697">
    <property type="entry name" value="Abhydrolase_6"/>
    <property type="match status" value="1"/>
</dbReference>
<dbReference type="Gene3D" id="3.40.50.1820">
    <property type="entry name" value="alpha/beta hydrolase"/>
    <property type="match status" value="1"/>
</dbReference>
<dbReference type="PANTHER" id="PTHR37017">
    <property type="entry name" value="AB HYDROLASE-1 DOMAIN-CONTAINING PROTEIN-RELATED"/>
    <property type="match status" value="1"/>
</dbReference>
<reference evidence="3" key="1">
    <citation type="submission" date="2015-07" db="EMBL/GenBank/DDBJ databases">
        <authorList>
            <person name="Teixeira M.M."/>
            <person name="Souza R.C."/>
            <person name="Almeida L.G."/>
            <person name="Vicente V.A."/>
            <person name="de Hoog S."/>
            <person name="Bocca A.L."/>
            <person name="de Almeida S.R."/>
            <person name="Vasconcelos A.T."/>
            <person name="Felipe M.S."/>
        </authorList>
    </citation>
    <scope>NUCLEOTIDE SEQUENCE [LARGE SCALE GENOMIC DNA]</scope>
    <source>
        <strain evidence="3">KSF</strain>
    </source>
</reference>
<dbReference type="InterPro" id="IPR000073">
    <property type="entry name" value="AB_hydrolase_1"/>
</dbReference>
<keyword evidence="3" id="KW-1185">Reference proteome</keyword>
<protein>
    <recommendedName>
        <fullName evidence="1">AB hydrolase-1 domain-containing protein</fullName>
    </recommendedName>
</protein>
<dbReference type="Proteomes" id="UP000094526">
    <property type="component" value="Unassembled WGS sequence"/>
</dbReference>
<comment type="caution">
    <text evidence="2">The sequence shown here is derived from an EMBL/GenBank/DDBJ whole genome shotgun (WGS) entry which is preliminary data.</text>
</comment>
<gene>
    <name evidence="2" type="ORF">CLCR_04260</name>
</gene>
<dbReference type="PANTHER" id="PTHR37017:SF13">
    <property type="entry name" value="AB HYDROLASE-1 DOMAIN-CONTAINING PROTEIN"/>
    <property type="match status" value="1"/>
</dbReference>
<dbReference type="EMBL" id="LGRB01000012">
    <property type="protein sequence ID" value="OCT48128.1"/>
    <property type="molecule type" value="Genomic_DNA"/>
</dbReference>
<proteinExistence type="predicted"/>
<dbReference type="OrthoDB" id="1263307at2759"/>
<dbReference type="VEuPathDB" id="FungiDB:G647_08279"/>
<sequence>MMPPAILIIPGSFSTAQMYYSLQAAITALSPTQETYMANLPSAIRNPPEQPATLLDDATFFGGLIEKLLPAANHNTAESDESSKDIILVAHSYGGVVATEALRGVSKQERLKAGKSGGGVIRVVYLAAHVPREGSSLEDTVGPPPEGMVAVGKDNFLRFLDVETIAKATFPDYPLDLALGQVRAMGRHSNASFTSKVTYEGWRDVAVSWILCERDLIIPPAVQRGYIDRIGQESGREVDLHVLDAGHCPNVTAPEALAEVLVRIVQAEVADQMR</sequence>
<evidence type="ECO:0000313" key="2">
    <source>
        <dbReference type="EMBL" id="OCT48128.1"/>
    </source>
</evidence>
<dbReference type="AlphaFoldDB" id="A0A1C1CHZ8"/>
<evidence type="ECO:0000313" key="3">
    <source>
        <dbReference type="Proteomes" id="UP000094526"/>
    </source>
</evidence>
<feature type="domain" description="AB hydrolase-1" evidence="1">
    <location>
        <begin position="6"/>
        <end position="260"/>
    </location>
</feature>
<dbReference type="InterPro" id="IPR029058">
    <property type="entry name" value="AB_hydrolase_fold"/>
</dbReference>
<dbReference type="InterPro" id="IPR052897">
    <property type="entry name" value="Sec-Metab_Biosynth_Hydrolase"/>
</dbReference>
<evidence type="ECO:0000259" key="1">
    <source>
        <dbReference type="Pfam" id="PF12697"/>
    </source>
</evidence>
<dbReference type="STRING" id="86049.A0A1C1CHZ8"/>
<dbReference type="SUPFAM" id="SSF53474">
    <property type="entry name" value="alpha/beta-Hydrolases"/>
    <property type="match status" value="1"/>
</dbReference>
<name>A0A1C1CHZ8_9EURO</name>